<keyword evidence="2" id="KW-0472">Membrane</keyword>
<accession>A0A941ITP0</accession>
<evidence type="ECO:0000313" key="3">
    <source>
        <dbReference type="EMBL" id="MBR7836203.1"/>
    </source>
</evidence>
<comment type="caution">
    <text evidence="3">The sequence shown here is derived from an EMBL/GenBank/DDBJ whole genome shotgun (WGS) entry which is preliminary data.</text>
</comment>
<keyword evidence="4" id="KW-1185">Reference proteome</keyword>
<feature type="region of interest" description="Disordered" evidence="1">
    <location>
        <begin position="1"/>
        <end position="21"/>
    </location>
</feature>
<dbReference type="AlphaFoldDB" id="A0A941ITP0"/>
<organism evidence="3 4">
    <name type="scientific">Actinospica durhamensis</name>
    <dbReference type="NCBI Taxonomy" id="1508375"/>
    <lineage>
        <taxon>Bacteria</taxon>
        <taxon>Bacillati</taxon>
        <taxon>Actinomycetota</taxon>
        <taxon>Actinomycetes</taxon>
        <taxon>Catenulisporales</taxon>
        <taxon>Actinospicaceae</taxon>
        <taxon>Actinospica</taxon>
    </lineage>
</organism>
<evidence type="ECO:0000256" key="1">
    <source>
        <dbReference type="SAM" id="MobiDB-lite"/>
    </source>
</evidence>
<evidence type="ECO:0000313" key="4">
    <source>
        <dbReference type="Proteomes" id="UP000675781"/>
    </source>
</evidence>
<dbReference type="EMBL" id="JAGSOG010000130">
    <property type="protein sequence ID" value="MBR7836203.1"/>
    <property type="molecule type" value="Genomic_DNA"/>
</dbReference>
<evidence type="ECO:0000256" key="2">
    <source>
        <dbReference type="SAM" id="Phobius"/>
    </source>
</evidence>
<keyword evidence="2" id="KW-1133">Transmembrane helix</keyword>
<dbReference type="Proteomes" id="UP000675781">
    <property type="component" value="Unassembled WGS sequence"/>
</dbReference>
<protein>
    <submittedName>
        <fullName evidence="3">Uncharacterized protein</fullName>
    </submittedName>
</protein>
<gene>
    <name evidence="3" type="ORF">KDL01_23195</name>
</gene>
<reference evidence="3" key="1">
    <citation type="submission" date="2021-04" db="EMBL/GenBank/DDBJ databases">
        <title>Genome based classification of Actinospica acidithermotolerans sp. nov., an actinobacterium isolated from an Indonesian hot spring.</title>
        <authorList>
            <person name="Kusuma A.B."/>
            <person name="Putra K.E."/>
            <person name="Nafisah S."/>
            <person name="Loh J."/>
            <person name="Nouioui I."/>
            <person name="Goodfellow M."/>
        </authorList>
    </citation>
    <scope>NUCLEOTIDE SEQUENCE</scope>
    <source>
        <strain evidence="3">CSCA 57</strain>
    </source>
</reference>
<dbReference type="RefSeq" id="WP_212530685.1">
    <property type="nucleotide sequence ID" value="NZ_JAGSOG010000130.1"/>
</dbReference>
<name>A0A941ITP0_9ACTN</name>
<keyword evidence="2" id="KW-0812">Transmembrane</keyword>
<sequence length="129" mass="12933">MSQVIDEPQAEETQAAAAKGPSPLAKAAGAGMAMMGASALGTAEEAHVDHGHCPARTWACLISGLGWLVGGVAFPFHIWAVVVIGGILQIVAIVVNVALNGAGMGPKSNRDWAAAKAQAKAARAAARAV</sequence>
<proteinExistence type="predicted"/>
<feature type="transmembrane region" description="Helical" evidence="2">
    <location>
        <begin position="76"/>
        <end position="99"/>
    </location>
</feature>